<dbReference type="RefSeq" id="WP_134212671.1">
    <property type="nucleotide sequence ID" value="NZ_QFFZ01000005.1"/>
</dbReference>
<dbReference type="InterPro" id="IPR011989">
    <property type="entry name" value="ARM-like"/>
</dbReference>
<dbReference type="Gene3D" id="1.25.10.10">
    <property type="entry name" value="Leucine-rich Repeat Variant"/>
    <property type="match status" value="3"/>
</dbReference>
<dbReference type="PANTHER" id="PTHR12697">
    <property type="entry name" value="PBS LYASE HEAT-LIKE PROTEIN"/>
    <property type="match status" value="1"/>
</dbReference>
<dbReference type="EMBL" id="QFFZ01000005">
    <property type="protein sequence ID" value="TEB12823.1"/>
    <property type="molecule type" value="Genomic_DNA"/>
</dbReference>
<evidence type="ECO:0008006" key="4">
    <source>
        <dbReference type="Google" id="ProtNLM"/>
    </source>
</evidence>
<dbReference type="AlphaFoldDB" id="A0A4Y7RVE8"/>
<dbReference type="Gene3D" id="3.10.450.50">
    <property type="match status" value="1"/>
</dbReference>
<dbReference type="GO" id="GO:0016491">
    <property type="term" value="F:oxidoreductase activity"/>
    <property type="evidence" value="ECO:0007669"/>
    <property type="project" value="TreeGrafter"/>
</dbReference>
<sequence>MKSINDYVKDLSHQDVQVRRHAVIQLRYFGPEAAPHLRAVVGKDSDPFVLAGAINSLGWLNDMECVDDLLQVLFQGSEFCAEDAAYVLGELGDESVRERLLEAVRTPGQRNRRHILRAMGAFPGGGVEEALMKTLAEVGKEDIEEAVACAEALAELQYYRAVPEIIELYNDNVVNDDDVADDLISCLAALLGEPRLLTGIGAFEIASIAGPVFDSLFDGEEKSEPATRKAFYNKSSRRLCKLVKEPLMKAAVSACTEVGILGRNDEISEEELLDKLVETRLGACLYFIDYLRKKGTPEKSNRFGMLREEQQLVLCAVIAALRELDRLKMEARGELDQVAYLVEELHLRYTSTPRRLIKEVAGFGERAVLPLAERIVTFIETSEGAYPGWCLAETLGLIGTPGAVDGLLGTFSDVEIEEECTTSAFSVQNALARCGVAAVDRIINYIQSLEGNGGCVEGGCNCGEEPSFDSGDEHIYDPWPGIFACGALAKIRHPKSFEFLLGRLTHYNEDVRRMTLEQLQEYGDPEAIFMVRRLLDDESEGVAYAARKALVELCDANGIKMEGLDKIRDELDEDHLFEDYFDVLEDEEEWSPDEFSFDYKGNRVVFHDLELKSEPLVKPPKTGRNEPCPCGSGKKYKKCCGKDH</sequence>
<evidence type="ECO:0000313" key="3">
    <source>
        <dbReference type="Proteomes" id="UP000297597"/>
    </source>
</evidence>
<dbReference type="Proteomes" id="UP000297597">
    <property type="component" value="Unassembled WGS sequence"/>
</dbReference>
<dbReference type="PANTHER" id="PTHR12697:SF5">
    <property type="entry name" value="DEOXYHYPUSINE HYDROXYLASE"/>
    <property type="match status" value="1"/>
</dbReference>
<dbReference type="SMART" id="SM00567">
    <property type="entry name" value="EZ_HEAT"/>
    <property type="match status" value="5"/>
</dbReference>
<comment type="caution">
    <text evidence="2">The sequence shown here is derived from an EMBL/GenBank/DDBJ whole genome shotgun (WGS) entry which is preliminary data.</text>
</comment>
<dbReference type="Pfam" id="PF02810">
    <property type="entry name" value="SEC-C"/>
    <property type="match status" value="1"/>
</dbReference>
<accession>A0A4Y7RVE8</accession>
<protein>
    <recommendedName>
        <fullName evidence="4">Protein translocase subunit SecA</fullName>
    </recommendedName>
</protein>
<dbReference type="InterPro" id="IPR004027">
    <property type="entry name" value="SEC_C_motif"/>
</dbReference>
<dbReference type="SUPFAM" id="SSF103642">
    <property type="entry name" value="Sec-C motif"/>
    <property type="match status" value="1"/>
</dbReference>
<dbReference type="InterPro" id="IPR016024">
    <property type="entry name" value="ARM-type_fold"/>
</dbReference>
<evidence type="ECO:0000256" key="1">
    <source>
        <dbReference type="SAM" id="MobiDB-lite"/>
    </source>
</evidence>
<name>A0A4Y7RVE8_9FIRM</name>
<gene>
    <name evidence="2" type="ORF">Pmgp_00799</name>
</gene>
<keyword evidence="3" id="KW-1185">Reference proteome</keyword>
<dbReference type="SUPFAM" id="SSF48371">
    <property type="entry name" value="ARM repeat"/>
    <property type="match status" value="1"/>
</dbReference>
<feature type="region of interest" description="Disordered" evidence="1">
    <location>
        <begin position="616"/>
        <end position="636"/>
    </location>
</feature>
<proteinExistence type="predicted"/>
<reference evidence="2 3" key="1">
    <citation type="journal article" date="2018" name="Environ. Microbiol.">
        <title>Novel energy conservation strategies and behaviour of Pelotomaculum schinkii driving syntrophic propionate catabolism.</title>
        <authorList>
            <person name="Hidalgo-Ahumada C.A.P."/>
            <person name="Nobu M.K."/>
            <person name="Narihiro T."/>
            <person name="Tamaki H."/>
            <person name="Liu W.T."/>
            <person name="Kamagata Y."/>
            <person name="Stams A.J.M."/>
            <person name="Imachi H."/>
            <person name="Sousa D.Z."/>
        </authorList>
    </citation>
    <scope>NUCLEOTIDE SEQUENCE [LARGE SCALE GENOMIC DNA]</scope>
    <source>
        <strain evidence="2 3">MGP</strain>
    </source>
</reference>
<dbReference type="Pfam" id="PF13646">
    <property type="entry name" value="HEAT_2"/>
    <property type="match status" value="2"/>
</dbReference>
<organism evidence="2 3">
    <name type="scientific">Pelotomaculum propionicicum</name>
    <dbReference type="NCBI Taxonomy" id="258475"/>
    <lineage>
        <taxon>Bacteria</taxon>
        <taxon>Bacillati</taxon>
        <taxon>Bacillota</taxon>
        <taxon>Clostridia</taxon>
        <taxon>Eubacteriales</taxon>
        <taxon>Desulfotomaculaceae</taxon>
        <taxon>Pelotomaculum</taxon>
    </lineage>
</organism>
<dbReference type="OrthoDB" id="18359at2"/>
<dbReference type="InterPro" id="IPR004155">
    <property type="entry name" value="PBS_lyase_HEAT"/>
</dbReference>
<evidence type="ECO:0000313" key="2">
    <source>
        <dbReference type="EMBL" id="TEB12823.1"/>
    </source>
</evidence>